<keyword evidence="4" id="KW-1185">Reference proteome</keyword>
<dbReference type="OrthoDB" id="6110525at2759"/>
<organism evidence="3 4">
    <name type="scientific">Mytilus edulis</name>
    <name type="common">Blue mussel</name>
    <dbReference type="NCBI Taxonomy" id="6550"/>
    <lineage>
        <taxon>Eukaryota</taxon>
        <taxon>Metazoa</taxon>
        <taxon>Spiralia</taxon>
        <taxon>Lophotrochozoa</taxon>
        <taxon>Mollusca</taxon>
        <taxon>Bivalvia</taxon>
        <taxon>Autobranchia</taxon>
        <taxon>Pteriomorphia</taxon>
        <taxon>Mytilida</taxon>
        <taxon>Mytiloidea</taxon>
        <taxon>Mytilidae</taxon>
        <taxon>Mytilinae</taxon>
        <taxon>Mytilus</taxon>
    </lineage>
</organism>
<sequence>MGTNNIVLLTESPSETRLNESNIHNGILNGTVTGQDDFMIKTELSIQELVIIGACATVAFLSIIAVILRICMPMIRKQNKVIQTECKYTEQVVSKEKRYGQLPYKGLSSSSSSQSSSWSSNSQLDWSDSSSNNTRSTYYTSESKNMSRPLSNYNFRGSTSSLPLYIADNRSLQSNASSYLKYINEDPTYILNNKSLEPLKLDDVYRGRWDEEFDPLQVTPSGSLASLSHPSEDRNVPSNVPDFSAYKQIPHNPSLARVHSG</sequence>
<evidence type="ECO:0000313" key="3">
    <source>
        <dbReference type="EMBL" id="CAG2189442.1"/>
    </source>
</evidence>
<dbReference type="Proteomes" id="UP000683360">
    <property type="component" value="Unassembled WGS sequence"/>
</dbReference>
<comment type="caution">
    <text evidence="3">The sequence shown here is derived from an EMBL/GenBank/DDBJ whole genome shotgun (WGS) entry which is preliminary data.</text>
</comment>
<evidence type="ECO:0000256" key="2">
    <source>
        <dbReference type="SAM" id="Phobius"/>
    </source>
</evidence>
<gene>
    <name evidence="3" type="ORF">MEDL_4816</name>
</gene>
<evidence type="ECO:0000256" key="1">
    <source>
        <dbReference type="SAM" id="MobiDB-lite"/>
    </source>
</evidence>
<proteinExistence type="predicted"/>
<feature type="compositionally biased region" description="Low complexity" evidence="1">
    <location>
        <begin position="107"/>
        <end position="143"/>
    </location>
</feature>
<dbReference type="AlphaFoldDB" id="A0A8S3Q2J8"/>
<accession>A0A8S3Q2J8</accession>
<keyword evidence="2" id="KW-1133">Transmembrane helix</keyword>
<feature type="region of interest" description="Disordered" evidence="1">
    <location>
        <begin position="220"/>
        <end position="261"/>
    </location>
</feature>
<keyword evidence="2" id="KW-0812">Transmembrane</keyword>
<reference evidence="3" key="1">
    <citation type="submission" date="2021-03" db="EMBL/GenBank/DDBJ databases">
        <authorList>
            <person name="Bekaert M."/>
        </authorList>
    </citation>
    <scope>NUCLEOTIDE SEQUENCE</scope>
</reference>
<feature type="region of interest" description="Disordered" evidence="1">
    <location>
        <begin position="104"/>
        <end position="146"/>
    </location>
</feature>
<name>A0A8S3Q2J8_MYTED</name>
<protein>
    <submittedName>
        <fullName evidence="3">Uncharacterized protein</fullName>
    </submittedName>
</protein>
<feature type="transmembrane region" description="Helical" evidence="2">
    <location>
        <begin position="49"/>
        <end position="71"/>
    </location>
</feature>
<feature type="compositionally biased region" description="Polar residues" evidence="1">
    <location>
        <begin position="220"/>
        <end position="229"/>
    </location>
</feature>
<evidence type="ECO:0000313" key="4">
    <source>
        <dbReference type="Proteomes" id="UP000683360"/>
    </source>
</evidence>
<dbReference type="EMBL" id="CAJPWZ010000293">
    <property type="protein sequence ID" value="CAG2189442.1"/>
    <property type="molecule type" value="Genomic_DNA"/>
</dbReference>
<keyword evidence="2" id="KW-0472">Membrane</keyword>